<dbReference type="Proteomes" id="UP001620626">
    <property type="component" value="Unassembled WGS sequence"/>
</dbReference>
<gene>
    <name evidence="2" type="ORF">niasHT_018329</name>
</gene>
<feature type="signal peptide" evidence="1">
    <location>
        <begin position="1"/>
        <end position="18"/>
    </location>
</feature>
<proteinExistence type="predicted"/>
<evidence type="ECO:0000256" key="1">
    <source>
        <dbReference type="SAM" id="SignalP"/>
    </source>
</evidence>
<accession>A0ABD2L324</accession>
<evidence type="ECO:0000313" key="3">
    <source>
        <dbReference type="Proteomes" id="UP001620626"/>
    </source>
</evidence>
<dbReference type="EMBL" id="JBICBT010000566">
    <property type="protein sequence ID" value="KAL3109548.1"/>
    <property type="molecule type" value="Genomic_DNA"/>
</dbReference>
<keyword evidence="3" id="KW-1185">Reference proteome</keyword>
<organism evidence="2 3">
    <name type="scientific">Heterodera trifolii</name>
    <dbReference type="NCBI Taxonomy" id="157864"/>
    <lineage>
        <taxon>Eukaryota</taxon>
        <taxon>Metazoa</taxon>
        <taxon>Ecdysozoa</taxon>
        <taxon>Nematoda</taxon>
        <taxon>Chromadorea</taxon>
        <taxon>Rhabditida</taxon>
        <taxon>Tylenchina</taxon>
        <taxon>Tylenchomorpha</taxon>
        <taxon>Tylenchoidea</taxon>
        <taxon>Heteroderidae</taxon>
        <taxon>Heteroderinae</taxon>
        <taxon>Heterodera</taxon>
    </lineage>
</organism>
<comment type="caution">
    <text evidence="2">The sequence shown here is derived from an EMBL/GenBank/DDBJ whole genome shotgun (WGS) entry which is preliminary data.</text>
</comment>
<name>A0ABD2L324_9BILA</name>
<protein>
    <submittedName>
        <fullName evidence="2">Uncharacterized protein</fullName>
    </submittedName>
</protein>
<feature type="chain" id="PRO_5044892837" evidence="1">
    <location>
        <begin position="19"/>
        <end position="79"/>
    </location>
</feature>
<evidence type="ECO:0000313" key="2">
    <source>
        <dbReference type="EMBL" id="KAL3109548.1"/>
    </source>
</evidence>
<keyword evidence="1" id="KW-0732">Signal</keyword>
<reference evidence="2 3" key="1">
    <citation type="submission" date="2024-10" db="EMBL/GenBank/DDBJ databases">
        <authorList>
            <person name="Kim D."/>
        </authorList>
    </citation>
    <scope>NUCLEOTIDE SEQUENCE [LARGE SCALE GENOMIC DNA]</scope>
    <source>
        <strain evidence="2">BH-2024</strain>
    </source>
</reference>
<dbReference type="AlphaFoldDB" id="A0ABD2L324"/>
<sequence length="79" mass="9306">MSSLFRLLLLLLMPFLFAFIGTESYSPFALEKLPLGDLPPYRFASFFRRSRRFQQTSAGGHDELWPDFFLLKPFILEEQ</sequence>